<dbReference type="SMART" id="SM00421">
    <property type="entry name" value="HTH_LUXR"/>
    <property type="match status" value="1"/>
</dbReference>
<comment type="caution">
    <text evidence="7">The sequence shown here is derived from an EMBL/GenBank/DDBJ whole genome shotgun (WGS) entry which is preliminary data.</text>
</comment>
<reference evidence="7 8" key="1">
    <citation type="submission" date="2020-01" db="EMBL/GenBank/DDBJ databases">
        <authorList>
            <person name="Lee S.D."/>
        </authorList>
    </citation>
    <scope>NUCLEOTIDE SEQUENCE [LARGE SCALE GENOMIC DNA]</scope>
    <source>
        <strain evidence="7 8">SAP-1</strain>
    </source>
</reference>
<dbReference type="InterPro" id="IPR058245">
    <property type="entry name" value="NreC/VraR/RcsB-like_REC"/>
</dbReference>
<dbReference type="GO" id="GO:0003677">
    <property type="term" value="F:DNA binding"/>
    <property type="evidence" value="ECO:0007669"/>
    <property type="project" value="UniProtKB-KW"/>
</dbReference>
<evidence type="ECO:0000313" key="7">
    <source>
        <dbReference type="EMBL" id="NMP26341.1"/>
    </source>
</evidence>
<reference evidence="7 8" key="2">
    <citation type="submission" date="2020-06" db="EMBL/GenBank/DDBJ databases">
        <title>Polyphasic characterization of a Rahnella strain isolated from tree sap.</title>
        <authorList>
            <person name="Kim I.S."/>
        </authorList>
    </citation>
    <scope>NUCLEOTIDE SEQUENCE [LARGE SCALE GENOMIC DNA]</scope>
    <source>
        <strain evidence="7 8">SAP-1</strain>
    </source>
</reference>
<dbReference type="CDD" id="cd17535">
    <property type="entry name" value="REC_NarL-like"/>
    <property type="match status" value="1"/>
</dbReference>
<dbReference type="GO" id="GO:0006355">
    <property type="term" value="P:regulation of DNA-templated transcription"/>
    <property type="evidence" value="ECO:0007669"/>
    <property type="project" value="InterPro"/>
</dbReference>
<evidence type="ECO:0000259" key="6">
    <source>
        <dbReference type="PROSITE" id="PS50110"/>
    </source>
</evidence>
<dbReference type="SUPFAM" id="SSF46894">
    <property type="entry name" value="C-terminal effector domain of the bipartite response regulators"/>
    <property type="match status" value="1"/>
</dbReference>
<proteinExistence type="predicted"/>
<dbReference type="PROSITE" id="PS00622">
    <property type="entry name" value="HTH_LUXR_1"/>
    <property type="match status" value="1"/>
</dbReference>
<sequence length="206" mass="22625">MPRLLLVDDHPLVEVAIAAALQRADRDWVLDSAADDIEAMAHMSRCAYQLVILDIGLPQVDGLQLLKRLLRHYPAQPVLIYTAQEEEVYARLALAAGASGFINKGQPMQELVKAFEVLSQGGKYFPAWLATDSDDGSESDGITSPLTPKELQIIGLLAQGHSNLQIAEMLTISNKTVSTHKKNILRKTGANNLFELAAVYKELQHL</sequence>
<name>A0A848MGR0_9GAMM</name>
<dbReference type="SUPFAM" id="SSF52172">
    <property type="entry name" value="CheY-like"/>
    <property type="match status" value="1"/>
</dbReference>
<evidence type="ECO:0000256" key="1">
    <source>
        <dbReference type="ARBA" id="ARBA00022553"/>
    </source>
</evidence>
<dbReference type="PRINTS" id="PR00038">
    <property type="entry name" value="HTHLUXR"/>
</dbReference>
<dbReference type="Gene3D" id="3.40.50.2300">
    <property type="match status" value="1"/>
</dbReference>
<dbReference type="InterPro" id="IPR011006">
    <property type="entry name" value="CheY-like_superfamily"/>
</dbReference>
<dbReference type="PROSITE" id="PS50110">
    <property type="entry name" value="RESPONSE_REGULATORY"/>
    <property type="match status" value="1"/>
</dbReference>
<evidence type="ECO:0000256" key="2">
    <source>
        <dbReference type="ARBA" id="ARBA00023012"/>
    </source>
</evidence>
<dbReference type="InterPro" id="IPR016032">
    <property type="entry name" value="Sig_transdc_resp-reg_C-effctor"/>
</dbReference>
<keyword evidence="1 4" id="KW-0597">Phosphoprotein</keyword>
<evidence type="ECO:0000256" key="3">
    <source>
        <dbReference type="ARBA" id="ARBA00023125"/>
    </source>
</evidence>
<evidence type="ECO:0000313" key="8">
    <source>
        <dbReference type="Proteomes" id="UP000585363"/>
    </source>
</evidence>
<dbReference type="Pfam" id="PF00072">
    <property type="entry name" value="Response_reg"/>
    <property type="match status" value="1"/>
</dbReference>
<dbReference type="AlphaFoldDB" id="A0A848MGR0"/>
<dbReference type="InterPro" id="IPR001789">
    <property type="entry name" value="Sig_transdc_resp-reg_receiver"/>
</dbReference>
<dbReference type="PROSITE" id="PS50043">
    <property type="entry name" value="HTH_LUXR_2"/>
    <property type="match status" value="1"/>
</dbReference>
<keyword evidence="8" id="KW-1185">Reference proteome</keyword>
<feature type="domain" description="HTH luxR-type" evidence="5">
    <location>
        <begin position="139"/>
        <end position="204"/>
    </location>
</feature>
<dbReference type="GO" id="GO:0000160">
    <property type="term" value="P:phosphorelay signal transduction system"/>
    <property type="evidence" value="ECO:0007669"/>
    <property type="project" value="InterPro"/>
</dbReference>
<protein>
    <submittedName>
        <fullName evidence="7">Response regulator transcription factor</fullName>
    </submittedName>
</protein>
<dbReference type="PANTHER" id="PTHR43214">
    <property type="entry name" value="TWO-COMPONENT RESPONSE REGULATOR"/>
    <property type="match status" value="1"/>
</dbReference>
<evidence type="ECO:0000259" key="5">
    <source>
        <dbReference type="PROSITE" id="PS50043"/>
    </source>
</evidence>
<dbReference type="InterPro" id="IPR039420">
    <property type="entry name" value="WalR-like"/>
</dbReference>
<organism evidence="7 8">
    <name type="scientific">Rouxiella aceris</name>
    <dbReference type="NCBI Taxonomy" id="2703884"/>
    <lineage>
        <taxon>Bacteria</taxon>
        <taxon>Pseudomonadati</taxon>
        <taxon>Pseudomonadota</taxon>
        <taxon>Gammaproteobacteria</taxon>
        <taxon>Enterobacterales</taxon>
        <taxon>Yersiniaceae</taxon>
        <taxon>Rouxiella</taxon>
    </lineage>
</organism>
<dbReference type="RefSeq" id="WP_169402021.1">
    <property type="nucleotide sequence ID" value="NZ_JAADJU010000002.1"/>
</dbReference>
<dbReference type="SMART" id="SM00448">
    <property type="entry name" value="REC"/>
    <property type="match status" value="1"/>
</dbReference>
<evidence type="ECO:0000256" key="4">
    <source>
        <dbReference type="PROSITE-ProRule" id="PRU00169"/>
    </source>
</evidence>
<dbReference type="Pfam" id="PF00196">
    <property type="entry name" value="GerE"/>
    <property type="match status" value="1"/>
</dbReference>
<feature type="domain" description="Response regulatory" evidence="6">
    <location>
        <begin position="3"/>
        <end position="119"/>
    </location>
</feature>
<accession>A0A848MGR0</accession>
<feature type="modified residue" description="4-aspartylphosphate" evidence="4">
    <location>
        <position position="54"/>
    </location>
</feature>
<dbReference type="Proteomes" id="UP000585363">
    <property type="component" value="Unassembled WGS sequence"/>
</dbReference>
<dbReference type="InterPro" id="IPR000792">
    <property type="entry name" value="Tscrpt_reg_LuxR_C"/>
</dbReference>
<gene>
    <name evidence="7" type="ORF">GW590_05615</name>
</gene>
<dbReference type="EMBL" id="JAADJU010000002">
    <property type="protein sequence ID" value="NMP26341.1"/>
    <property type="molecule type" value="Genomic_DNA"/>
</dbReference>
<keyword evidence="2" id="KW-0902">Two-component regulatory system</keyword>
<keyword evidence="3" id="KW-0238">DNA-binding</keyword>
<dbReference type="CDD" id="cd06170">
    <property type="entry name" value="LuxR_C_like"/>
    <property type="match status" value="1"/>
</dbReference>